<dbReference type="KEGG" id="tva:4762258"/>
<dbReference type="SUPFAM" id="SSF56815">
    <property type="entry name" value="Sec1/munc18-like (SM) proteins"/>
    <property type="match status" value="1"/>
</dbReference>
<gene>
    <name evidence="3" type="ORF">TVAG_416950</name>
</gene>
<accession>A2ESF3</accession>
<dbReference type="PIRSF" id="PIRSF005715">
    <property type="entry name" value="VPS45_Sec1"/>
    <property type="match status" value="1"/>
</dbReference>
<evidence type="ECO:0000313" key="3">
    <source>
        <dbReference type="EMBL" id="EAY04397.1"/>
    </source>
</evidence>
<dbReference type="GO" id="GO:0000139">
    <property type="term" value="C:Golgi membrane"/>
    <property type="evidence" value="ECO:0000318"/>
    <property type="project" value="GO_Central"/>
</dbReference>
<dbReference type="InParanoid" id="A2ESF3"/>
<dbReference type="Gene3D" id="3.40.50.2060">
    <property type="match status" value="1"/>
</dbReference>
<dbReference type="OMA" id="VQVTRHC"/>
<dbReference type="Pfam" id="PF00995">
    <property type="entry name" value="Sec1"/>
    <property type="match status" value="1"/>
</dbReference>
<keyword evidence="2" id="KW-0175">Coiled coil</keyword>
<sequence>MNVQTSAYLYLSKILETQPGVKALLLDQETFNFISVAMTKTELLEKEVVLFENLTSRVHKPEDPSCTSLNCIIFVRPTSDNVELISRELDHPHFQRYSIFFSNTSAEAHIRQLAAHDSQSLVDIVREVYLDFYPLNAKLFSLNVPDISILRAGNSFNEIAGRIPEGLFAFLCSQRVKPHIRFDSSSSACQSVARSVTSLIDDSRDLFATAQESATVLILDRRSDPIAPLLHLWYYSAALHDLFGIDKNVVTVDGQQYVLNERTDPESAPYYTMYLGDLAPKLETRVKRIQDTLREIQRQSDDLNDMHGKMSAVSKGQTEKVYAGNHLDLFNAVHSKISQGNLMEVSGLEQIVAVYDYPDDQCQQIIEMINNPSTQPLDALRLVLIFALHHEKKSNITTYMTKLLESLEAKTVWHNNEMKYVDMITQIMGDRQRGHEDLFQNRTGLTKFTQGIKSFVTVEKSQYEMYKCLLYRILQKLKEGRLSDQHYPFATKSQPTKTSKVIVFYIGGATYEEMRVATELSQPGFDIMVGGTTVHSAESFLKYELAPYC</sequence>
<dbReference type="InterPro" id="IPR001619">
    <property type="entry name" value="Sec1-like"/>
</dbReference>
<evidence type="ECO:0000256" key="2">
    <source>
        <dbReference type="SAM" id="Coils"/>
    </source>
</evidence>
<dbReference type="RefSeq" id="XP_001316620.1">
    <property type="nucleotide sequence ID" value="XM_001316585.1"/>
</dbReference>
<dbReference type="InterPro" id="IPR027482">
    <property type="entry name" value="Sec1-like_dom2"/>
</dbReference>
<feature type="coiled-coil region" evidence="2">
    <location>
        <begin position="279"/>
        <end position="306"/>
    </location>
</feature>
<proteinExistence type="inferred from homology"/>
<keyword evidence="4" id="KW-1185">Reference proteome</keyword>
<dbReference type="Proteomes" id="UP000001542">
    <property type="component" value="Unassembled WGS sequence"/>
</dbReference>
<comment type="similarity">
    <text evidence="1">Belongs to the STXBP/unc-18/SEC1 family.</text>
</comment>
<dbReference type="GO" id="GO:0006886">
    <property type="term" value="P:intracellular protein transport"/>
    <property type="evidence" value="ECO:0000318"/>
    <property type="project" value="GO_Central"/>
</dbReference>
<dbReference type="Gene3D" id="3.40.50.1910">
    <property type="match status" value="1"/>
</dbReference>
<dbReference type="InterPro" id="IPR043154">
    <property type="entry name" value="Sec-1-like_dom1"/>
</dbReference>
<dbReference type="AlphaFoldDB" id="A2ESF3"/>
<organism evidence="3 4">
    <name type="scientific">Trichomonas vaginalis (strain ATCC PRA-98 / G3)</name>
    <dbReference type="NCBI Taxonomy" id="412133"/>
    <lineage>
        <taxon>Eukaryota</taxon>
        <taxon>Metamonada</taxon>
        <taxon>Parabasalia</taxon>
        <taxon>Trichomonadida</taxon>
        <taxon>Trichomonadidae</taxon>
        <taxon>Trichomonas</taxon>
    </lineage>
</organism>
<dbReference type="Gene3D" id="1.25.40.60">
    <property type="match status" value="1"/>
</dbReference>
<dbReference type="SMR" id="A2ESF3"/>
<reference evidence="3" key="1">
    <citation type="submission" date="2006-10" db="EMBL/GenBank/DDBJ databases">
        <authorList>
            <person name="Amadeo P."/>
            <person name="Zhao Q."/>
            <person name="Wortman J."/>
            <person name="Fraser-Liggett C."/>
            <person name="Carlton J."/>
        </authorList>
    </citation>
    <scope>NUCLEOTIDE SEQUENCE</scope>
    <source>
        <strain evidence="3">G3</strain>
    </source>
</reference>
<name>A2ESF3_TRIV3</name>
<dbReference type="InterPro" id="IPR036045">
    <property type="entry name" value="Sec1-like_sf"/>
</dbReference>
<dbReference type="OrthoDB" id="10266265at2759"/>
<dbReference type="EMBL" id="DS113476">
    <property type="protein sequence ID" value="EAY04397.1"/>
    <property type="molecule type" value="Genomic_DNA"/>
</dbReference>
<dbReference type="Gene3D" id="3.90.830.10">
    <property type="entry name" value="Syntaxin Binding Protein 1, Chain A, domain 2"/>
    <property type="match status" value="1"/>
</dbReference>
<dbReference type="eggNOG" id="KOG1299">
    <property type="taxonomic scope" value="Eukaryota"/>
</dbReference>
<dbReference type="FunCoup" id="A2ESF3">
    <property type="interactions" value="530"/>
</dbReference>
<dbReference type="GO" id="GO:0016192">
    <property type="term" value="P:vesicle-mediated transport"/>
    <property type="evidence" value="ECO:0000318"/>
    <property type="project" value="GO_Central"/>
</dbReference>
<evidence type="ECO:0000256" key="1">
    <source>
        <dbReference type="ARBA" id="ARBA00009884"/>
    </source>
</evidence>
<reference evidence="3" key="2">
    <citation type="journal article" date="2007" name="Science">
        <title>Draft genome sequence of the sexually transmitted pathogen Trichomonas vaginalis.</title>
        <authorList>
            <person name="Carlton J.M."/>
            <person name="Hirt R.P."/>
            <person name="Silva J.C."/>
            <person name="Delcher A.L."/>
            <person name="Schatz M."/>
            <person name="Zhao Q."/>
            <person name="Wortman J.R."/>
            <person name="Bidwell S.L."/>
            <person name="Alsmark U.C.M."/>
            <person name="Besteiro S."/>
            <person name="Sicheritz-Ponten T."/>
            <person name="Noel C.J."/>
            <person name="Dacks J.B."/>
            <person name="Foster P.G."/>
            <person name="Simillion C."/>
            <person name="Van de Peer Y."/>
            <person name="Miranda-Saavedra D."/>
            <person name="Barton G.J."/>
            <person name="Westrop G.D."/>
            <person name="Mueller S."/>
            <person name="Dessi D."/>
            <person name="Fiori P.L."/>
            <person name="Ren Q."/>
            <person name="Paulsen I."/>
            <person name="Zhang H."/>
            <person name="Bastida-Corcuera F.D."/>
            <person name="Simoes-Barbosa A."/>
            <person name="Brown M.T."/>
            <person name="Hayes R.D."/>
            <person name="Mukherjee M."/>
            <person name="Okumura C.Y."/>
            <person name="Schneider R."/>
            <person name="Smith A.J."/>
            <person name="Vanacova S."/>
            <person name="Villalvazo M."/>
            <person name="Haas B.J."/>
            <person name="Pertea M."/>
            <person name="Feldblyum T.V."/>
            <person name="Utterback T.R."/>
            <person name="Shu C.L."/>
            <person name="Osoegawa K."/>
            <person name="de Jong P.J."/>
            <person name="Hrdy I."/>
            <person name="Horvathova L."/>
            <person name="Zubacova Z."/>
            <person name="Dolezal P."/>
            <person name="Malik S.B."/>
            <person name="Logsdon J.M. Jr."/>
            <person name="Henze K."/>
            <person name="Gupta A."/>
            <person name="Wang C.C."/>
            <person name="Dunne R.L."/>
            <person name="Upcroft J.A."/>
            <person name="Upcroft P."/>
            <person name="White O."/>
            <person name="Salzberg S.L."/>
            <person name="Tang P."/>
            <person name="Chiu C.-H."/>
            <person name="Lee Y.-S."/>
            <person name="Embley T.M."/>
            <person name="Coombs G.H."/>
            <person name="Mottram J.C."/>
            <person name="Tachezy J."/>
            <person name="Fraser-Liggett C.M."/>
            <person name="Johnson P.J."/>
        </authorList>
    </citation>
    <scope>NUCLEOTIDE SEQUENCE [LARGE SCALE GENOMIC DNA]</scope>
    <source>
        <strain evidence="3">G3</strain>
    </source>
</reference>
<evidence type="ECO:0000313" key="4">
    <source>
        <dbReference type="Proteomes" id="UP000001542"/>
    </source>
</evidence>
<protein>
    <submittedName>
        <fullName evidence="3">Sec1 family protein</fullName>
    </submittedName>
</protein>
<dbReference type="STRING" id="5722.A2ESF3"/>
<dbReference type="PANTHER" id="PTHR11679">
    <property type="entry name" value="VESICLE PROTEIN SORTING-ASSOCIATED"/>
    <property type="match status" value="1"/>
</dbReference>
<dbReference type="VEuPathDB" id="TrichDB:TVAG_416950"/>
<dbReference type="VEuPathDB" id="TrichDB:TVAGG3_0278050"/>
<dbReference type="InterPro" id="IPR043127">
    <property type="entry name" value="Sec-1-like_dom3a"/>
</dbReference>